<sequence length="473" mass="53488">MSHSSSSVSVSSSGSSNESAQEEEPPQNRRTSLRLQSKHKLKTDNNSKKGEEAVVNPKENRKKTDHQKENEISQRFQQSFSNVFSSLLKITLYPLNYLFTTLLPHTFAGLTAGILLISIIYLMTSSINNYFLNRIINLPNPIDILTTSMSTLTTPIVYLYCSTLQGPLFCSREAEKDHPRTDPIQLAQIARTVTGTAQKASDIFDSVIQLSDPKNLGLYQTEILELSFAIRWSSTQLNDKDLISNGPAELSDLSRQLKDQLVDLNGQGLNTFSFIAYEFSRLGDLMNWVSTGERKYTSQTIAKNLDILFEHLSTELTQLLNSIENLIPLASRSTNLGIQISERLYQEHYQLVNKKNNQGLFKKLSDLTTFSGKQLNRDLTLTSESISNLKLTWLKLESIRTDLLTYRNNVANFKASFTGWHLADHQLTPEDELFSMREVIQRFQSTIKDVKSNARSPFSTPNRLSSSDIKPDL</sequence>
<reference evidence="1 2" key="3">
    <citation type="journal article" date="2022" name="Microbiol. Spectr.">
        <title>Folding features and dynamics of 3D genome architecture in plant fungal pathogens.</title>
        <authorList>
            <person name="Xia C."/>
        </authorList>
    </citation>
    <scope>NUCLEOTIDE SEQUENCE [LARGE SCALE GENOMIC DNA]</scope>
    <source>
        <strain evidence="1 2">93-210</strain>
    </source>
</reference>
<name>A0ACC0E919_9BASI</name>
<dbReference type="EMBL" id="CM045873">
    <property type="protein sequence ID" value="KAI7947707.1"/>
    <property type="molecule type" value="Genomic_DNA"/>
</dbReference>
<evidence type="ECO:0000313" key="1">
    <source>
        <dbReference type="EMBL" id="KAI7947707.1"/>
    </source>
</evidence>
<comment type="caution">
    <text evidence="1">The sequence shown here is derived from an EMBL/GenBank/DDBJ whole genome shotgun (WGS) entry which is preliminary data.</text>
</comment>
<accession>A0ACC0E919</accession>
<evidence type="ECO:0000313" key="2">
    <source>
        <dbReference type="Proteomes" id="UP001060170"/>
    </source>
</evidence>
<reference evidence="2" key="2">
    <citation type="journal article" date="2018" name="Mol. Plant Microbe Interact.">
        <title>Genome sequence resources for the wheat stripe rust pathogen (Puccinia striiformis f. sp. tritici) and the barley stripe rust pathogen (Puccinia striiformis f. sp. hordei).</title>
        <authorList>
            <person name="Xia C."/>
            <person name="Wang M."/>
            <person name="Yin C."/>
            <person name="Cornejo O.E."/>
            <person name="Hulbert S.H."/>
            <person name="Chen X."/>
        </authorList>
    </citation>
    <scope>NUCLEOTIDE SEQUENCE [LARGE SCALE GENOMIC DNA]</scope>
    <source>
        <strain evidence="2">93-210</strain>
    </source>
</reference>
<gene>
    <name evidence="1" type="ORF">MJO28_009615</name>
</gene>
<proteinExistence type="predicted"/>
<keyword evidence="2" id="KW-1185">Reference proteome</keyword>
<reference evidence="2" key="1">
    <citation type="journal article" date="2018" name="BMC Genomics">
        <title>Genomic insights into host adaptation between the wheat stripe rust pathogen (Puccinia striiformis f. sp. tritici) and the barley stripe rust pathogen (Puccinia striiformis f. sp. hordei).</title>
        <authorList>
            <person name="Xia C."/>
            <person name="Wang M."/>
            <person name="Yin C."/>
            <person name="Cornejo O.E."/>
            <person name="Hulbert S.H."/>
            <person name="Chen X."/>
        </authorList>
    </citation>
    <scope>NUCLEOTIDE SEQUENCE [LARGE SCALE GENOMIC DNA]</scope>
    <source>
        <strain evidence="2">93-210</strain>
    </source>
</reference>
<dbReference type="Proteomes" id="UP001060170">
    <property type="component" value="Chromosome 9"/>
</dbReference>
<organism evidence="1 2">
    <name type="scientific">Puccinia striiformis f. sp. tritici</name>
    <dbReference type="NCBI Taxonomy" id="168172"/>
    <lineage>
        <taxon>Eukaryota</taxon>
        <taxon>Fungi</taxon>
        <taxon>Dikarya</taxon>
        <taxon>Basidiomycota</taxon>
        <taxon>Pucciniomycotina</taxon>
        <taxon>Pucciniomycetes</taxon>
        <taxon>Pucciniales</taxon>
        <taxon>Pucciniaceae</taxon>
        <taxon>Puccinia</taxon>
    </lineage>
</organism>
<protein>
    <submittedName>
        <fullName evidence="1">Uncharacterized protein</fullName>
    </submittedName>
</protein>